<evidence type="ECO:0000313" key="4">
    <source>
        <dbReference type="Proteomes" id="UP000030764"/>
    </source>
</evidence>
<dbReference type="EMBL" id="KL363237">
    <property type="protein sequence ID" value="KFD51641.1"/>
    <property type="molecule type" value="Genomic_DNA"/>
</dbReference>
<accession>A0A085NE88</accession>
<keyword evidence="4" id="KW-1185">Reference proteome</keyword>
<dbReference type="Proteomes" id="UP000030764">
    <property type="component" value="Unassembled WGS sequence"/>
</dbReference>
<evidence type="ECO:0000313" key="2">
    <source>
        <dbReference type="EMBL" id="KFD67784.1"/>
    </source>
</evidence>
<sequence>MAGSFFFADSKCKGPLNHRNFIRTSTNFDQHLNRQFDQMLALDDKGKKIAKEESCGSISCILHTRKDIRRNCHFGQVAPLEAPN</sequence>
<dbReference type="EMBL" id="KL367511">
    <property type="protein sequence ID" value="KFD67787.1"/>
    <property type="molecule type" value="Genomic_DNA"/>
</dbReference>
<dbReference type="Proteomes" id="UP000030758">
    <property type="component" value="Unassembled WGS sequence"/>
</dbReference>
<name>A0A085NE88_9BILA</name>
<dbReference type="EMBL" id="KL367511">
    <property type="protein sequence ID" value="KFD67784.1"/>
    <property type="molecule type" value="Genomic_DNA"/>
</dbReference>
<protein>
    <submittedName>
        <fullName evidence="2">Uncharacterized protein</fullName>
    </submittedName>
</protein>
<organism evidence="2">
    <name type="scientific">Trichuris suis</name>
    <name type="common">pig whipworm</name>
    <dbReference type="NCBI Taxonomy" id="68888"/>
    <lineage>
        <taxon>Eukaryota</taxon>
        <taxon>Metazoa</taxon>
        <taxon>Ecdysozoa</taxon>
        <taxon>Nematoda</taxon>
        <taxon>Enoplea</taxon>
        <taxon>Dorylaimia</taxon>
        <taxon>Trichinellida</taxon>
        <taxon>Trichuridae</taxon>
        <taxon>Trichuris</taxon>
    </lineage>
</organism>
<evidence type="ECO:0000313" key="3">
    <source>
        <dbReference type="EMBL" id="KFD67787.1"/>
    </source>
</evidence>
<proteinExistence type="predicted"/>
<reference evidence="2 4" key="1">
    <citation type="journal article" date="2014" name="Nat. Genet.">
        <title>Genome and transcriptome of the porcine whipworm Trichuris suis.</title>
        <authorList>
            <person name="Jex A.R."/>
            <person name="Nejsum P."/>
            <person name="Schwarz E.M."/>
            <person name="Hu L."/>
            <person name="Young N.D."/>
            <person name="Hall R.S."/>
            <person name="Korhonen P.K."/>
            <person name="Liao S."/>
            <person name="Thamsborg S."/>
            <person name="Xia J."/>
            <person name="Xu P."/>
            <person name="Wang S."/>
            <person name="Scheerlinck J.P."/>
            <person name="Hofmann A."/>
            <person name="Sternberg P.W."/>
            <person name="Wang J."/>
            <person name="Gasser R.B."/>
        </authorList>
    </citation>
    <scope>NUCLEOTIDE SEQUENCE [LARGE SCALE GENOMIC DNA]</scope>
    <source>
        <strain evidence="2">DCEP-RM93F</strain>
        <strain evidence="1">DCEP-RM93M</strain>
    </source>
</reference>
<evidence type="ECO:0000313" key="1">
    <source>
        <dbReference type="EMBL" id="KFD51641.1"/>
    </source>
</evidence>
<gene>
    <name evidence="1" type="ORF">M513_07520</name>
    <name evidence="2" type="ORF">M514_07520</name>
    <name evidence="3" type="ORF">M514_20082</name>
</gene>
<dbReference type="AlphaFoldDB" id="A0A085NE88"/>